<gene>
    <name evidence="3" type="ORF">GCM10007418_13020</name>
</gene>
<evidence type="ECO:0000313" key="4">
    <source>
        <dbReference type="Proteomes" id="UP000638188"/>
    </source>
</evidence>
<feature type="coiled-coil region" evidence="1">
    <location>
        <begin position="261"/>
        <end position="316"/>
    </location>
</feature>
<dbReference type="CDD" id="cd06577">
    <property type="entry name" value="PASTA_pknB"/>
    <property type="match status" value="1"/>
</dbReference>
<evidence type="ECO:0000256" key="1">
    <source>
        <dbReference type="SAM" id="Coils"/>
    </source>
</evidence>
<dbReference type="Proteomes" id="UP000638188">
    <property type="component" value="Unassembled WGS sequence"/>
</dbReference>
<dbReference type="InterPro" id="IPR005543">
    <property type="entry name" value="PASTA_dom"/>
</dbReference>
<feature type="coiled-coil region" evidence="1">
    <location>
        <begin position="176"/>
        <end position="217"/>
    </location>
</feature>
<sequence length="461" mass="49970">MQWSITGVVLEADGKPATGTVQVQIYDLTRKAWRAQAKAALNAQGRFSLKTKLTSGGEILPAMRLCEASVSGQPARVLAEGGLVQVASATSAHLSFGQIQRLANNAIARSDHTAPFSQTDDYLIAGVPRPPAPQVSAATARMTMAGAPITAFVKPQIVEQPSTAQLRMNADLTKRIELQDTELNQKQMQMVQLEQNNLKTTQELRLAQSRIATLERELKAKPATTASSKPVNEQFTLATETMKLNLNEQIIRQAADYDIRAMQLQQTINAKNLELTSYTERLKEMAKVSSAAMEEAAKAKDEAEQLKQQMNTQVGAGELYANIGKQLQEAQMALNNEAVPYRLGKVSLNLKTLVSGNQLTMPTLADLNNKGAAGMFTDVNLEFLPDAAVSEDEGLISVPDFTELTETLARRLARDMGLNMDAAYQSVTNSSLPIGQAIRQLPAKGTQVSPGESIMVVFTQA</sequence>
<dbReference type="RefSeq" id="WP_150276502.1">
    <property type="nucleotide sequence ID" value="NZ_BMFF01000002.1"/>
</dbReference>
<proteinExistence type="predicted"/>
<keyword evidence="1" id="KW-0175">Coiled coil</keyword>
<evidence type="ECO:0000259" key="2">
    <source>
        <dbReference type="PROSITE" id="PS51178"/>
    </source>
</evidence>
<organism evidence="3 4">
    <name type="scientific">Halopseudomonas salina</name>
    <dbReference type="NCBI Taxonomy" id="1323744"/>
    <lineage>
        <taxon>Bacteria</taxon>
        <taxon>Pseudomonadati</taxon>
        <taxon>Pseudomonadota</taxon>
        <taxon>Gammaproteobacteria</taxon>
        <taxon>Pseudomonadales</taxon>
        <taxon>Pseudomonadaceae</taxon>
        <taxon>Halopseudomonas</taxon>
    </lineage>
</organism>
<comment type="caution">
    <text evidence="3">The sequence shown here is derived from an EMBL/GenBank/DDBJ whole genome shotgun (WGS) entry which is preliminary data.</text>
</comment>
<dbReference type="PROSITE" id="PS51178">
    <property type="entry name" value="PASTA"/>
    <property type="match status" value="1"/>
</dbReference>
<dbReference type="Pfam" id="PF03793">
    <property type="entry name" value="PASTA"/>
    <property type="match status" value="1"/>
</dbReference>
<evidence type="ECO:0000313" key="3">
    <source>
        <dbReference type="EMBL" id="GGC94821.1"/>
    </source>
</evidence>
<feature type="domain" description="PASTA" evidence="2">
    <location>
        <begin position="392"/>
        <end position="460"/>
    </location>
</feature>
<name>A0ABQ1PCZ2_9GAMM</name>
<keyword evidence="4" id="KW-1185">Reference proteome</keyword>
<protein>
    <recommendedName>
        <fullName evidence="2">PASTA domain-containing protein</fullName>
    </recommendedName>
</protein>
<reference evidence="4" key="1">
    <citation type="journal article" date="2019" name="Int. J. Syst. Evol. Microbiol.">
        <title>The Global Catalogue of Microorganisms (GCM) 10K type strain sequencing project: providing services to taxonomists for standard genome sequencing and annotation.</title>
        <authorList>
            <consortium name="The Broad Institute Genomics Platform"/>
            <consortium name="The Broad Institute Genome Sequencing Center for Infectious Disease"/>
            <person name="Wu L."/>
            <person name="Ma J."/>
        </authorList>
    </citation>
    <scope>NUCLEOTIDE SEQUENCE [LARGE SCALE GENOMIC DNA]</scope>
    <source>
        <strain evidence="4">CGMCC 1.12482</strain>
    </source>
</reference>
<dbReference type="Gene3D" id="3.30.10.20">
    <property type="match status" value="1"/>
</dbReference>
<dbReference type="EMBL" id="BMFF01000002">
    <property type="protein sequence ID" value="GGC94821.1"/>
    <property type="molecule type" value="Genomic_DNA"/>
</dbReference>
<accession>A0ABQ1PCZ2</accession>